<name>A0A6H5H5J2_9HEMI</name>
<reference evidence="2 3" key="1">
    <citation type="submission" date="2020-02" db="EMBL/GenBank/DDBJ databases">
        <authorList>
            <person name="Ferguson B K."/>
        </authorList>
    </citation>
    <scope>NUCLEOTIDE SEQUENCE [LARGE SCALE GENOMIC DNA]</scope>
</reference>
<protein>
    <submittedName>
        <fullName evidence="2">Uncharacterized protein</fullName>
    </submittedName>
</protein>
<proteinExistence type="predicted"/>
<feature type="non-terminal residue" evidence="2">
    <location>
        <position position="68"/>
    </location>
</feature>
<evidence type="ECO:0000313" key="1">
    <source>
        <dbReference type="EMBL" id="CAB0011298.1"/>
    </source>
</evidence>
<evidence type="ECO:0000313" key="3">
    <source>
        <dbReference type="Proteomes" id="UP000479000"/>
    </source>
</evidence>
<evidence type="ECO:0000313" key="2">
    <source>
        <dbReference type="EMBL" id="CAB0011300.1"/>
    </source>
</evidence>
<gene>
    <name evidence="1" type="ORF">NTEN_LOCUS16287</name>
    <name evidence="2" type="ORF">NTEN_LOCUS16289</name>
</gene>
<dbReference type="EMBL" id="CADCXU010024038">
    <property type="protein sequence ID" value="CAB0011298.1"/>
    <property type="molecule type" value="Genomic_DNA"/>
</dbReference>
<keyword evidence="3" id="KW-1185">Reference proteome</keyword>
<dbReference type="EMBL" id="CADCXU010024039">
    <property type="protein sequence ID" value="CAB0011300.1"/>
    <property type="molecule type" value="Genomic_DNA"/>
</dbReference>
<dbReference type="AlphaFoldDB" id="A0A6H5H5J2"/>
<organism evidence="2 3">
    <name type="scientific">Nesidiocoris tenuis</name>
    <dbReference type="NCBI Taxonomy" id="355587"/>
    <lineage>
        <taxon>Eukaryota</taxon>
        <taxon>Metazoa</taxon>
        <taxon>Ecdysozoa</taxon>
        <taxon>Arthropoda</taxon>
        <taxon>Hexapoda</taxon>
        <taxon>Insecta</taxon>
        <taxon>Pterygota</taxon>
        <taxon>Neoptera</taxon>
        <taxon>Paraneoptera</taxon>
        <taxon>Hemiptera</taxon>
        <taxon>Heteroptera</taxon>
        <taxon>Panheteroptera</taxon>
        <taxon>Cimicomorpha</taxon>
        <taxon>Miridae</taxon>
        <taxon>Dicyphina</taxon>
        <taxon>Nesidiocoris</taxon>
    </lineage>
</organism>
<dbReference type="Proteomes" id="UP000479000">
    <property type="component" value="Unassembled WGS sequence"/>
</dbReference>
<sequence>MLNVLQGVFLKAVFKRTAQRVRAVTAGLKDSAIGSNGSMISTSRVCWTSSSKTAKDCRLKCFGSIAEF</sequence>
<accession>A0A6H5H5J2</accession>